<evidence type="ECO:0000313" key="5">
    <source>
        <dbReference type="EMBL" id="TXG46923.1"/>
    </source>
</evidence>
<dbReference type="Pfam" id="PF13962">
    <property type="entry name" value="PGG"/>
    <property type="match status" value="1"/>
</dbReference>
<feature type="domain" description="PGG" evidence="4">
    <location>
        <begin position="482"/>
        <end position="593"/>
    </location>
</feature>
<keyword evidence="3" id="KW-0472">Membrane</keyword>
<dbReference type="Pfam" id="PF12796">
    <property type="entry name" value="Ank_2"/>
    <property type="match status" value="1"/>
</dbReference>
<evidence type="ECO:0000256" key="3">
    <source>
        <dbReference type="SAM" id="Phobius"/>
    </source>
</evidence>
<feature type="transmembrane region" description="Helical" evidence="3">
    <location>
        <begin position="635"/>
        <end position="658"/>
    </location>
</feature>
<dbReference type="InterPro" id="IPR036770">
    <property type="entry name" value="Ankyrin_rpt-contain_sf"/>
</dbReference>
<evidence type="ECO:0000259" key="4">
    <source>
        <dbReference type="Pfam" id="PF13962"/>
    </source>
</evidence>
<feature type="repeat" description="ANK" evidence="1">
    <location>
        <begin position="131"/>
        <end position="163"/>
    </location>
</feature>
<keyword evidence="1" id="KW-0040">ANK repeat</keyword>
<dbReference type="OrthoDB" id="1923662at2759"/>
<feature type="compositionally biased region" description="Basic and acidic residues" evidence="2">
    <location>
        <begin position="308"/>
        <end position="323"/>
    </location>
</feature>
<accession>A0A5C7GQR1</accession>
<feature type="transmembrane region" description="Helical" evidence="3">
    <location>
        <begin position="572"/>
        <end position="596"/>
    </location>
</feature>
<dbReference type="SUPFAM" id="SSF48403">
    <property type="entry name" value="Ankyrin repeat"/>
    <property type="match status" value="1"/>
</dbReference>
<keyword evidence="3" id="KW-0812">Transmembrane</keyword>
<dbReference type="GO" id="GO:0016020">
    <property type="term" value="C:membrane"/>
    <property type="evidence" value="ECO:0007669"/>
    <property type="project" value="TreeGrafter"/>
</dbReference>
<keyword evidence="6" id="KW-1185">Reference proteome</keyword>
<reference evidence="6" key="1">
    <citation type="journal article" date="2019" name="Gigascience">
        <title>De novo genome assembly of the endangered Acer yangbiense, a plant species with extremely small populations endemic to Yunnan Province, China.</title>
        <authorList>
            <person name="Yang J."/>
            <person name="Wariss H.M."/>
            <person name="Tao L."/>
            <person name="Zhang R."/>
            <person name="Yun Q."/>
            <person name="Hollingsworth P."/>
            <person name="Dao Z."/>
            <person name="Luo G."/>
            <person name="Guo H."/>
            <person name="Ma Y."/>
            <person name="Sun W."/>
        </authorList>
    </citation>
    <scope>NUCLEOTIDE SEQUENCE [LARGE SCALE GENOMIC DNA]</scope>
    <source>
        <strain evidence="6">cv. Malutang</strain>
    </source>
</reference>
<dbReference type="InterPro" id="IPR002110">
    <property type="entry name" value="Ankyrin_rpt"/>
</dbReference>
<dbReference type="PANTHER" id="PTHR24177:SF215">
    <property type="entry name" value="PGG DOMAIN-CONTAINING PROTEIN"/>
    <property type="match status" value="1"/>
</dbReference>
<gene>
    <name evidence="5" type="ORF">EZV62_026217</name>
</gene>
<proteinExistence type="predicted"/>
<evidence type="ECO:0000256" key="1">
    <source>
        <dbReference type="PROSITE-ProRule" id="PRU00023"/>
    </source>
</evidence>
<dbReference type="InterPro" id="IPR026961">
    <property type="entry name" value="PGG_dom"/>
</dbReference>
<name>A0A5C7GQR1_9ROSI</name>
<feature type="transmembrane region" description="Helical" evidence="3">
    <location>
        <begin position="608"/>
        <end position="629"/>
    </location>
</feature>
<dbReference type="SMART" id="SM00248">
    <property type="entry name" value="ANK"/>
    <property type="match status" value="6"/>
</dbReference>
<sequence length="686" mass="78168">MSNISPLKEPYRAVTKGEWQAMEEFFNNDEGFSILYPMTVAEDNAFHIAVHSKREEPLKQLLEQVDVHLYASFLNTTNAYENTVLHEAAINHNIKAVKLLVEGRHVTPDQQVSAEERGYVTPKQLLEPNMSGQTPLFKAAAFGSTKVVKYLASQPYQMTYSDNGHKKLQDAHRINNDGFSILHAAVRGEHFGTALELLKLDEGLAKLKTENGMTSLHLLTNLRSAFTNKFSDHLWLRLLYHCIPTGDDNYDDADNIFDSEVNPSPQGNITREIWVEKRKVNFAFKLARKLIKNDYSWDIRRYTKDPTREYRSSTVDKKDKKDDEEVPVETPLLATTNKPVETPLLAATRTGVIELVKEILNMHPQVVEHVSHKKQNILHVAASCRQREIFELVKQMQMPTSRLILGIDEDSYTVLHHVADTRNYTGGTRAGPAYQLQEEFEWFQRVQKIMPSYFTQHLNKSNQTAQELFKVMHKDQLKEAQQWIKETSQSCSGVAVLVATVVFAAAFTVPGGTRDDNGLPILIYSPFFMFFTVMDVVSLSCSLTAVVMFLSIVTSPFDLDNFRVSLPRRLTLGFALLFISVATTMLAFTSTIILIIRSDQHRQWTLTLICCAAFVPVSVLALTHFPLFVSFIKAWNYLIALPCSSLLRILTFLGKLVLQRGLRFLNFLRNLVRQDDHPRLENERNV</sequence>
<dbReference type="Proteomes" id="UP000323000">
    <property type="component" value="Chromosome 13"/>
</dbReference>
<evidence type="ECO:0000313" key="6">
    <source>
        <dbReference type="Proteomes" id="UP000323000"/>
    </source>
</evidence>
<dbReference type="PANTHER" id="PTHR24177">
    <property type="entry name" value="CASKIN"/>
    <property type="match status" value="1"/>
</dbReference>
<evidence type="ECO:0000256" key="2">
    <source>
        <dbReference type="SAM" id="MobiDB-lite"/>
    </source>
</evidence>
<organism evidence="5 6">
    <name type="scientific">Acer yangbiense</name>
    <dbReference type="NCBI Taxonomy" id="1000413"/>
    <lineage>
        <taxon>Eukaryota</taxon>
        <taxon>Viridiplantae</taxon>
        <taxon>Streptophyta</taxon>
        <taxon>Embryophyta</taxon>
        <taxon>Tracheophyta</taxon>
        <taxon>Spermatophyta</taxon>
        <taxon>Magnoliopsida</taxon>
        <taxon>eudicotyledons</taxon>
        <taxon>Gunneridae</taxon>
        <taxon>Pentapetalae</taxon>
        <taxon>rosids</taxon>
        <taxon>malvids</taxon>
        <taxon>Sapindales</taxon>
        <taxon>Sapindaceae</taxon>
        <taxon>Hippocastanoideae</taxon>
        <taxon>Acereae</taxon>
        <taxon>Acer</taxon>
    </lineage>
</organism>
<feature type="transmembrane region" description="Helical" evidence="3">
    <location>
        <begin position="521"/>
        <end position="552"/>
    </location>
</feature>
<comment type="caution">
    <text evidence="5">The sequence shown here is derived from an EMBL/GenBank/DDBJ whole genome shotgun (WGS) entry which is preliminary data.</text>
</comment>
<dbReference type="EMBL" id="VAHF01000013">
    <property type="protein sequence ID" value="TXG46923.1"/>
    <property type="molecule type" value="Genomic_DNA"/>
</dbReference>
<protein>
    <recommendedName>
        <fullName evidence="4">PGG domain-containing protein</fullName>
    </recommendedName>
</protein>
<dbReference type="AlphaFoldDB" id="A0A5C7GQR1"/>
<dbReference type="PROSITE" id="PS50088">
    <property type="entry name" value="ANK_REPEAT"/>
    <property type="match status" value="1"/>
</dbReference>
<dbReference type="Gene3D" id="1.25.40.20">
    <property type="entry name" value="Ankyrin repeat-containing domain"/>
    <property type="match status" value="2"/>
</dbReference>
<keyword evidence="3" id="KW-1133">Transmembrane helix</keyword>
<feature type="region of interest" description="Disordered" evidence="2">
    <location>
        <begin position="308"/>
        <end position="327"/>
    </location>
</feature>